<keyword evidence="3 5" id="KW-0067">ATP-binding</keyword>
<proteinExistence type="inferred from homology"/>
<dbReference type="InterPro" id="IPR054472">
    <property type="entry name" value="WHD"/>
</dbReference>
<keyword evidence="2" id="KW-0547">Nucleotide-binding</keyword>
<name>A0AA97AIA8_9CYAN</name>
<organism evidence="5">
    <name type="scientific">Leptolyngbya sp. NK1-12</name>
    <dbReference type="NCBI Taxonomy" id="2547451"/>
    <lineage>
        <taxon>Bacteria</taxon>
        <taxon>Bacillati</taxon>
        <taxon>Cyanobacteriota</taxon>
        <taxon>Cyanophyceae</taxon>
        <taxon>Leptolyngbyales</taxon>
        <taxon>Leptolyngbyaceae</taxon>
        <taxon>Leptolyngbya group</taxon>
        <taxon>Leptolyngbya</taxon>
    </lineage>
</organism>
<dbReference type="InterPro" id="IPR003959">
    <property type="entry name" value="ATPase_AAA_core"/>
</dbReference>
<dbReference type="PANTHER" id="PTHR23073">
    <property type="entry name" value="26S PROTEASOME REGULATORY SUBUNIT"/>
    <property type="match status" value="1"/>
</dbReference>
<dbReference type="InterPro" id="IPR003593">
    <property type="entry name" value="AAA+_ATPase"/>
</dbReference>
<dbReference type="SUPFAM" id="SSF52540">
    <property type="entry name" value="P-loop containing nucleoside triphosphate hydrolases"/>
    <property type="match status" value="1"/>
</dbReference>
<protein>
    <submittedName>
        <fullName evidence="5">ATP-binding protein</fullName>
    </submittedName>
</protein>
<dbReference type="GO" id="GO:0016887">
    <property type="term" value="F:ATP hydrolysis activity"/>
    <property type="evidence" value="ECO:0007669"/>
    <property type="project" value="InterPro"/>
</dbReference>
<evidence type="ECO:0000313" key="5">
    <source>
        <dbReference type="EMBL" id="WNZ23641.1"/>
    </source>
</evidence>
<reference evidence="5" key="1">
    <citation type="submission" date="2020-05" db="EMBL/GenBank/DDBJ databases">
        <authorList>
            <person name="Zhu T."/>
            <person name="Keshari N."/>
            <person name="Lu X."/>
        </authorList>
    </citation>
    <scope>NUCLEOTIDE SEQUENCE</scope>
    <source>
        <strain evidence="5">NK1-12</strain>
    </source>
</reference>
<dbReference type="RefSeq" id="WP_316435355.1">
    <property type="nucleotide sequence ID" value="NZ_CP053586.1"/>
</dbReference>
<comment type="similarity">
    <text evidence="1">Belongs to the AAA ATPase family.</text>
</comment>
<dbReference type="AlphaFoldDB" id="A0AA97AIA8"/>
<evidence type="ECO:0000256" key="3">
    <source>
        <dbReference type="ARBA" id="ARBA00022840"/>
    </source>
</evidence>
<evidence type="ECO:0000256" key="1">
    <source>
        <dbReference type="ARBA" id="ARBA00006914"/>
    </source>
</evidence>
<dbReference type="EMBL" id="CP053586">
    <property type="protein sequence ID" value="WNZ23641.1"/>
    <property type="molecule type" value="Genomic_DNA"/>
</dbReference>
<evidence type="ECO:0000256" key="2">
    <source>
        <dbReference type="ARBA" id="ARBA00022741"/>
    </source>
</evidence>
<sequence>MPVKISDSWLNSLLPMLQRLDRLLEQAIATAETIASSNTATNTATNTVTNTAADFYQELPIEQVEQWLQHESGRPLLAIDQEQPEAALQIAQQCPRWHWLQQQLGLTGFELDVIVLALAPELDRRYEQIYAYLQNDGRYRRPCVDLALNLLCASATLKLERRQYFAANAPLVRAGIVRVLPDPYQVEPSLLSHFLKLDDQIVRFLLGQTGLDSRLGSFCEWIEPNPAKEMPLVRRTIVESCLRQIAARQTNQYLCFYFEGTQEPEKQQAAIAIAQNLKQPLILAHIAGMLEPRDRFESRLSILLQAVWLQDALLYIEIDGLQSPDLEFSYHRFLAALTEAKGIVILSGTKPWGSLQETARGVLPVSFACPEPLERRVYWQAALTAVGVNLNDADVQLLSNRFQLGPTQIADAVTTACHQVEWNAALNSDSSIHAQPTLQDVLTAVHSQLHHHLSALAQTVGARANWTEIVLPIDSLSQLREICNQFKYRYRVYRDWGFDQKSFAGQGINVLFSGPPGTGKTMAAGVIANELQLELYRIDLSQVVSKYIGETEKNLDRIFRAAEAANAILLFDEADALFGKRSEIRDAHDRFANIEVSYLLQKMEAYEGIAILTTNLRQNLDEAFTRRLSFIVHFPAPDESSRRCIWQTVWAAQVPLAPEVDLDFLARQLKLNGGNIKNIALAAAFLAAETDSAVTMHHLFHAARREYQKMGKSLSETEWKMT</sequence>
<feature type="domain" description="AAA+ ATPase" evidence="4">
    <location>
        <begin position="506"/>
        <end position="638"/>
    </location>
</feature>
<dbReference type="Pfam" id="PF00004">
    <property type="entry name" value="AAA"/>
    <property type="match status" value="1"/>
</dbReference>
<dbReference type="CDD" id="cd19481">
    <property type="entry name" value="RecA-like_protease"/>
    <property type="match status" value="1"/>
</dbReference>
<dbReference type="Pfam" id="PF22977">
    <property type="entry name" value="WHD"/>
    <property type="match status" value="1"/>
</dbReference>
<dbReference type="GO" id="GO:0005524">
    <property type="term" value="F:ATP binding"/>
    <property type="evidence" value="ECO:0007669"/>
    <property type="project" value="UniProtKB-KW"/>
</dbReference>
<gene>
    <name evidence="5" type="ORF">HJG54_12780</name>
</gene>
<dbReference type="SMART" id="SM00382">
    <property type="entry name" value="AAA"/>
    <property type="match status" value="1"/>
</dbReference>
<dbReference type="InterPro" id="IPR027417">
    <property type="entry name" value="P-loop_NTPase"/>
</dbReference>
<evidence type="ECO:0000259" key="4">
    <source>
        <dbReference type="SMART" id="SM00382"/>
    </source>
</evidence>
<dbReference type="InterPro" id="IPR050221">
    <property type="entry name" value="26S_Proteasome_ATPase"/>
</dbReference>
<accession>A0AA97AIA8</accession>
<dbReference type="Gene3D" id="3.40.50.300">
    <property type="entry name" value="P-loop containing nucleotide triphosphate hydrolases"/>
    <property type="match status" value="1"/>
</dbReference>
<dbReference type="Gene3D" id="1.10.8.60">
    <property type="match status" value="1"/>
</dbReference>